<protein>
    <submittedName>
        <fullName evidence="1">Uncharacterized protein</fullName>
    </submittedName>
</protein>
<proteinExistence type="predicted"/>
<accession>A0A660L230</accession>
<gene>
    <name evidence="1" type="ORF">C8N24_6090</name>
</gene>
<name>A0A660L230_9ACTN</name>
<organism evidence="1 2">
    <name type="scientific">Solirubrobacter pauli</name>
    <dbReference type="NCBI Taxonomy" id="166793"/>
    <lineage>
        <taxon>Bacteria</taxon>
        <taxon>Bacillati</taxon>
        <taxon>Actinomycetota</taxon>
        <taxon>Thermoleophilia</taxon>
        <taxon>Solirubrobacterales</taxon>
        <taxon>Solirubrobacteraceae</taxon>
        <taxon>Solirubrobacter</taxon>
    </lineage>
</organism>
<evidence type="ECO:0000313" key="1">
    <source>
        <dbReference type="EMBL" id="RKQ88051.1"/>
    </source>
</evidence>
<dbReference type="RefSeq" id="WP_147448047.1">
    <property type="nucleotide sequence ID" value="NZ_RBIL01000002.1"/>
</dbReference>
<dbReference type="OrthoDB" id="5243605at2"/>
<dbReference type="EMBL" id="RBIL01000002">
    <property type="protein sequence ID" value="RKQ88051.1"/>
    <property type="molecule type" value="Genomic_DNA"/>
</dbReference>
<reference evidence="1 2" key="1">
    <citation type="submission" date="2018-10" db="EMBL/GenBank/DDBJ databases">
        <title>Genomic Encyclopedia of Archaeal and Bacterial Type Strains, Phase II (KMG-II): from individual species to whole genera.</title>
        <authorList>
            <person name="Goeker M."/>
        </authorList>
    </citation>
    <scope>NUCLEOTIDE SEQUENCE [LARGE SCALE GENOMIC DNA]</scope>
    <source>
        <strain evidence="1 2">DSM 14954</strain>
    </source>
</reference>
<dbReference type="Proteomes" id="UP000278962">
    <property type="component" value="Unassembled WGS sequence"/>
</dbReference>
<sequence>MGRTARRTEASECRQCLTYCDRVIAPASCVAAKCPALYRYTDPLTGTRYMGCAQNVFATDIDVALFEEAERAKGYGTLKLARAPLAQCAFTIEKAHERPPGEEWVCRNRRFADFPDTADGAIRAFDLRHGLTAG</sequence>
<evidence type="ECO:0000313" key="2">
    <source>
        <dbReference type="Proteomes" id="UP000278962"/>
    </source>
</evidence>
<keyword evidence="2" id="KW-1185">Reference proteome</keyword>
<comment type="caution">
    <text evidence="1">The sequence shown here is derived from an EMBL/GenBank/DDBJ whole genome shotgun (WGS) entry which is preliminary data.</text>
</comment>
<dbReference type="AlphaFoldDB" id="A0A660L230"/>